<gene>
    <name evidence="1" type="ORF">BG262_02850</name>
</gene>
<organism evidence="1 2">
    <name type="scientific">Floricoccus penangensis</name>
    <dbReference type="NCBI Taxonomy" id="1859475"/>
    <lineage>
        <taxon>Bacteria</taxon>
        <taxon>Bacillati</taxon>
        <taxon>Bacillota</taxon>
        <taxon>Bacilli</taxon>
        <taxon>Lactobacillales</taxon>
        <taxon>Streptococcaceae</taxon>
        <taxon>Floricoccus</taxon>
    </lineage>
</organism>
<sequence length="60" mass="6741">MAVRKAVEETEEKVVEEVKETPTTKNKLSYAELLEARAQRGGMTHQKKLAIAALQAKEEE</sequence>
<reference evidence="2" key="1">
    <citation type="submission" date="2016-09" db="EMBL/GenBank/DDBJ databases">
        <title>Draft genome sequence of a novel species of the family Streptococcaceae isolated from flowers.</title>
        <authorList>
            <person name="Chuah L.-O."/>
            <person name="Yap K.-P."/>
            <person name="Thong K.L."/>
            <person name="Liong M.T."/>
            <person name="Ahmad R."/>
            <person name="Rusul G."/>
        </authorList>
    </citation>
    <scope>NUCLEOTIDE SEQUENCE [LARGE SCALE GENOMIC DNA]</scope>
    <source>
        <strain evidence="2">HibF3</strain>
    </source>
</reference>
<dbReference type="Proteomes" id="UP000177273">
    <property type="component" value="Unassembled WGS sequence"/>
</dbReference>
<evidence type="ECO:0000313" key="2">
    <source>
        <dbReference type="Proteomes" id="UP000177273"/>
    </source>
</evidence>
<dbReference type="AlphaFoldDB" id="A0A9Q5JG65"/>
<dbReference type="RefSeq" id="WP_070787886.1">
    <property type="nucleotide sequence ID" value="NZ_MKIQ01000027.1"/>
</dbReference>
<comment type="caution">
    <text evidence="1">The sequence shown here is derived from an EMBL/GenBank/DDBJ whole genome shotgun (WGS) entry which is preliminary data.</text>
</comment>
<protein>
    <submittedName>
        <fullName evidence="1">Uncharacterized protein</fullName>
    </submittedName>
</protein>
<keyword evidence="2" id="KW-1185">Reference proteome</keyword>
<name>A0A9Q5JG65_9LACT</name>
<dbReference type="EMBL" id="MKIQ01000027">
    <property type="protein sequence ID" value="OFI46753.1"/>
    <property type="molecule type" value="Genomic_DNA"/>
</dbReference>
<evidence type="ECO:0000313" key="1">
    <source>
        <dbReference type="EMBL" id="OFI46753.1"/>
    </source>
</evidence>
<proteinExistence type="predicted"/>
<accession>A0A9Q5JG65</accession>